<evidence type="ECO:0000313" key="3">
    <source>
        <dbReference type="EMBL" id="KAG0485434.1"/>
    </source>
</evidence>
<organism evidence="3 4">
    <name type="scientific">Vanilla planifolia</name>
    <name type="common">Vanilla</name>
    <dbReference type="NCBI Taxonomy" id="51239"/>
    <lineage>
        <taxon>Eukaryota</taxon>
        <taxon>Viridiplantae</taxon>
        <taxon>Streptophyta</taxon>
        <taxon>Embryophyta</taxon>
        <taxon>Tracheophyta</taxon>
        <taxon>Spermatophyta</taxon>
        <taxon>Magnoliopsida</taxon>
        <taxon>Liliopsida</taxon>
        <taxon>Asparagales</taxon>
        <taxon>Orchidaceae</taxon>
        <taxon>Vanilloideae</taxon>
        <taxon>Vanilleae</taxon>
        <taxon>Vanilla</taxon>
    </lineage>
</organism>
<dbReference type="PANTHER" id="PTHR46328:SF27">
    <property type="entry name" value="OS12G0287500 PROTEIN"/>
    <property type="match status" value="1"/>
</dbReference>
<dbReference type="PANTHER" id="PTHR46328">
    <property type="entry name" value="FAR-RED IMPAIRED RESPONSIVE (FAR1) FAMILY PROTEIN-RELATED"/>
    <property type="match status" value="1"/>
</dbReference>
<evidence type="ECO:0000256" key="1">
    <source>
        <dbReference type="SAM" id="MobiDB-lite"/>
    </source>
</evidence>
<dbReference type="InterPro" id="IPR004330">
    <property type="entry name" value="FAR1_DNA_bnd_dom"/>
</dbReference>
<protein>
    <recommendedName>
        <fullName evidence="2">FAR1 domain-containing protein</fullName>
    </recommendedName>
</protein>
<gene>
    <name evidence="3" type="ORF">HPP92_009513</name>
</gene>
<proteinExistence type="predicted"/>
<comment type="caution">
    <text evidence="3">The sequence shown here is derived from an EMBL/GenBank/DDBJ whole genome shotgun (WGS) entry which is preliminary data.</text>
</comment>
<dbReference type="OrthoDB" id="1867012at2759"/>
<dbReference type="AlphaFoldDB" id="A0A835R6P7"/>
<feature type="region of interest" description="Disordered" evidence="1">
    <location>
        <begin position="1"/>
        <end position="31"/>
    </location>
</feature>
<dbReference type="Proteomes" id="UP000636800">
    <property type="component" value="Unassembled WGS sequence"/>
</dbReference>
<evidence type="ECO:0000259" key="2">
    <source>
        <dbReference type="Pfam" id="PF03101"/>
    </source>
</evidence>
<feature type="compositionally biased region" description="Polar residues" evidence="1">
    <location>
        <begin position="8"/>
        <end position="23"/>
    </location>
</feature>
<name>A0A835R6P7_VANPL</name>
<dbReference type="EMBL" id="JADCNL010000004">
    <property type="protein sequence ID" value="KAG0485434.1"/>
    <property type="molecule type" value="Genomic_DNA"/>
</dbReference>
<accession>A0A835R6P7</accession>
<sequence>MVGGLSSMKGSASGENATSNASETSRELDGCSGKFSSKDFKVIDRSISQKAFDSLLLEPKVGMLFHSEDEAYDFYNSYAKRKGFSVRKGHLSRRKDGSVRDRHYLCSNEGSRQEHRTHVTKKPRAIERTNCLARVEFKVSRDNLWTISKYIDEHNHPLASPNKIHMLRSHRAKFPPHRAFINETDYVGIKPVQSCVQADRALGSEDAVFLCKNQNYYLLQSNRTRDLEKEIHNSY</sequence>
<keyword evidence="4" id="KW-1185">Reference proteome</keyword>
<dbReference type="Pfam" id="PF03101">
    <property type="entry name" value="FAR1"/>
    <property type="match status" value="1"/>
</dbReference>
<reference evidence="3 4" key="1">
    <citation type="journal article" date="2020" name="Nat. Food">
        <title>A phased Vanilla planifolia genome enables genetic improvement of flavour and production.</title>
        <authorList>
            <person name="Hasing T."/>
            <person name="Tang H."/>
            <person name="Brym M."/>
            <person name="Khazi F."/>
            <person name="Huang T."/>
            <person name="Chambers A.H."/>
        </authorList>
    </citation>
    <scope>NUCLEOTIDE SEQUENCE [LARGE SCALE GENOMIC DNA]</scope>
    <source>
        <tissue evidence="3">Leaf</tissue>
    </source>
</reference>
<feature type="domain" description="FAR1" evidence="2">
    <location>
        <begin position="73"/>
        <end position="159"/>
    </location>
</feature>
<evidence type="ECO:0000313" key="4">
    <source>
        <dbReference type="Proteomes" id="UP000636800"/>
    </source>
</evidence>